<evidence type="ECO:0000313" key="1">
    <source>
        <dbReference type="EMBL" id="CAB4555183.1"/>
    </source>
</evidence>
<accession>A0A6J6CYC1</accession>
<name>A0A6J6CYC1_9ZZZZ</name>
<sequence>MNQTYTAKVNGKTWFVSHFYGHVDLPSIGKSAVDEIELSLDGKVFQTITLKPGIGSQVGSKNMVANSIQRILAAPHGWVTVAHMEPAFPESL</sequence>
<gene>
    <name evidence="1" type="ORF">UFOPK1506_00707</name>
</gene>
<organism evidence="1">
    <name type="scientific">freshwater metagenome</name>
    <dbReference type="NCBI Taxonomy" id="449393"/>
    <lineage>
        <taxon>unclassified sequences</taxon>
        <taxon>metagenomes</taxon>
        <taxon>ecological metagenomes</taxon>
    </lineage>
</organism>
<reference evidence="1" key="1">
    <citation type="submission" date="2020-05" db="EMBL/GenBank/DDBJ databases">
        <authorList>
            <person name="Chiriac C."/>
            <person name="Salcher M."/>
            <person name="Ghai R."/>
            <person name="Kavagutti S V."/>
        </authorList>
    </citation>
    <scope>NUCLEOTIDE SEQUENCE</scope>
</reference>
<protein>
    <submittedName>
        <fullName evidence="1">Unannotated protein</fullName>
    </submittedName>
</protein>
<dbReference type="AlphaFoldDB" id="A0A6J6CYC1"/>
<proteinExistence type="predicted"/>
<dbReference type="EMBL" id="CAEZSV010000118">
    <property type="protein sequence ID" value="CAB4555183.1"/>
    <property type="molecule type" value="Genomic_DNA"/>
</dbReference>